<gene>
    <name evidence="1" type="ORF">VA613_12655</name>
</gene>
<reference evidence="1 2" key="1">
    <citation type="submission" date="2023-12" db="EMBL/GenBank/DDBJ databases">
        <title>Thiobacillus sedimentum sp. nov., a chemolithoautotrophic sulfur-oxidizing bacterium isolated from freshwater sediment.</title>
        <authorList>
            <person name="Luo J."/>
            <person name="Dai C."/>
        </authorList>
    </citation>
    <scope>NUCLEOTIDE SEQUENCE [LARGE SCALE GENOMIC DNA]</scope>
    <source>
        <strain evidence="1 2">SCUT-2</strain>
    </source>
</reference>
<sequence length="77" mass="8485">MSDALDSNAAEYCFGCVYYPPNLPRHAYAEDDWAMLQARSCSFEYAPGTPECLASRKTSCSLVDLEAMQKSRGAAHD</sequence>
<evidence type="ECO:0000313" key="1">
    <source>
        <dbReference type="EMBL" id="WRS38842.1"/>
    </source>
</evidence>
<protein>
    <submittedName>
        <fullName evidence="1">Uncharacterized protein</fullName>
    </submittedName>
</protein>
<dbReference type="EMBL" id="CP141769">
    <property type="protein sequence ID" value="WRS38842.1"/>
    <property type="molecule type" value="Genomic_DNA"/>
</dbReference>
<evidence type="ECO:0000313" key="2">
    <source>
        <dbReference type="Proteomes" id="UP001334732"/>
    </source>
</evidence>
<keyword evidence="2" id="KW-1185">Reference proteome</keyword>
<dbReference type="RefSeq" id="WP_324779374.1">
    <property type="nucleotide sequence ID" value="NZ_CP141769.1"/>
</dbReference>
<proteinExistence type="predicted"/>
<dbReference type="Proteomes" id="UP001334732">
    <property type="component" value="Chromosome"/>
</dbReference>
<organism evidence="1 2">
    <name type="scientific">Thiobacillus sedimenti</name>
    <dbReference type="NCBI Taxonomy" id="3110231"/>
    <lineage>
        <taxon>Bacteria</taxon>
        <taxon>Pseudomonadati</taxon>
        <taxon>Pseudomonadota</taxon>
        <taxon>Betaproteobacteria</taxon>
        <taxon>Nitrosomonadales</taxon>
        <taxon>Thiobacillaceae</taxon>
        <taxon>Thiobacillus</taxon>
    </lineage>
</organism>
<name>A0ABZ1CHW2_9PROT</name>
<accession>A0ABZ1CHW2</accession>